<dbReference type="SUPFAM" id="SSF89447">
    <property type="entry name" value="AbrB/MazE/MraZ-like"/>
    <property type="match status" value="1"/>
</dbReference>
<evidence type="ECO:0000313" key="3">
    <source>
        <dbReference type="Proteomes" id="UP000657075"/>
    </source>
</evidence>
<sequence length="108" mass="12165">MHGQELRQGRGAPGYGVTKLPYKVRVYLNNQVLIPASLVRALGISGLKYAVITVSYNGIPITVKGVKLLRTRHTDSRQFTVPRKVRETYGIRPGDEIEIIEIKPFRFS</sequence>
<dbReference type="AlphaFoldDB" id="A0A830EGN7"/>
<dbReference type="InterPro" id="IPR037914">
    <property type="entry name" value="SpoVT-AbrB_sf"/>
</dbReference>
<evidence type="ECO:0000313" key="1">
    <source>
        <dbReference type="EMBL" id="BDR91914.1"/>
    </source>
</evidence>
<reference evidence="4" key="3">
    <citation type="submission" date="2022-09" db="EMBL/GenBank/DDBJ databases">
        <title>Complete genome sequence of Vulcanisaeta souniana.</title>
        <authorList>
            <person name="Kato S."/>
            <person name="Itoh T."/>
            <person name="Ohkuma M."/>
        </authorList>
    </citation>
    <scope>NUCLEOTIDE SEQUENCE [LARGE SCALE GENOMIC DNA]</scope>
    <source>
        <strain evidence="4">JCM 11219</strain>
    </source>
</reference>
<protein>
    <recommendedName>
        <fullName evidence="5">AbrB family transcriptional regulator</fullName>
    </recommendedName>
</protein>
<dbReference type="GeneID" id="76206553"/>
<reference evidence="2" key="1">
    <citation type="journal article" date="2014" name="Int. J. Syst. Evol. Microbiol.">
        <title>Complete genome sequence of Corynebacterium casei LMG S-19264T (=DSM 44701T), isolated from a smear-ripened cheese.</title>
        <authorList>
            <consortium name="US DOE Joint Genome Institute (JGI-PGF)"/>
            <person name="Walter F."/>
            <person name="Albersmeier A."/>
            <person name="Kalinowski J."/>
            <person name="Ruckert C."/>
        </authorList>
    </citation>
    <scope>NUCLEOTIDE SEQUENCE</scope>
    <source>
        <strain evidence="2">JCM 11219</strain>
    </source>
</reference>
<organism evidence="2 3">
    <name type="scientific">Vulcanisaeta souniana JCM 11219</name>
    <dbReference type="NCBI Taxonomy" id="1293586"/>
    <lineage>
        <taxon>Archaea</taxon>
        <taxon>Thermoproteota</taxon>
        <taxon>Thermoprotei</taxon>
        <taxon>Thermoproteales</taxon>
        <taxon>Thermoproteaceae</taxon>
        <taxon>Vulcanisaeta</taxon>
    </lineage>
</organism>
<dbReference type="EMBL" id="BMNM01000001">
    <property type="protein sequence ID" value="GGI69427.1"/>
    <property type="molecule type" value="Genomic_DNA"/>
</dbReference>
<evidence type="ECO:0000313" key="4">
    <source>
        <dbReference type="Proteomes" id="UP001060771"/>
    </source>
</evidence>
<proteinExistence type="predicted"/>
<accession>A0A830EGN7</accession>
<dbReference type="Proteomes" id="UP001060771">
    <property type="component" value="Chromosome"/>
</dbReference>
<dbReference type="OrthoDB" id="30861at2157"/>
<name>A0A830EGN7_9CREN</name>
<evidence type="ECO:0008006" key="5">
    <source>
        <dbReference type="Google" id="ProtNLM"/>
    </source>
</evidence>
<dbReference type="EMBL" id="AP026830">
    <property type="protein sequence ID" value="BDR91914.1"/>
    <property type="molecule type" value="Genomic_DNA"/>
</dbReference>
<keyword evidence="4" id="KW-1185">Reference proteome</keyword>
<gene>
    <name evidence="2" type="ORF">GCM10007112_02970</name>
    <name evidence="1" type="ORF">Vsou_10070</name>
</gene>
<reference evidence="2" key="2">
    <citation type="submission" date="2020-09" db="EMBL/GenBank/DDBJ databases">
        <authorList>
            <person name="Sun Q."/>
            <person name="Ohkuma M."/>
        </authorList>
    </citation>
    <scope>NUCLEOTIDE SEQUENCE</scope>
    <source>
        <strain evidence="2">JCM 11219</strain>
    </source>
</reference>
<reference evidence="1" key="4">
    <citation type="journal article" date="2023" name="Microbiol. Resour. Announc.">
        <title>Complete Genome Sequence of Vulcanisaeta souniana Strain IC-059, a Hyperthermophilic Archaeon Isolated from Hot Spring Water in Japan.</title>
        <authorList>
            <person name="Kato S."/>
            <person name="Itoh T."/>
            <person name="Wu L."/>
            <person name="Ma J."/>
            <person name="Ohkuma M."/>
        </authorList>
    </citation>
    <scope>NUCLEOTIDE SEQUENCE</scope>
    <source>
        <strain evidence="1">JCM 11219</strain>
    </source>
</reference>
<dbReference type="Proteomes" id="UP000657075">
    <property type="component" value="Unassembled WGS sequence"/>
</dbReference>
<evidence type="ECO:0000313" key="2">
    <source>
        <dbReference type="EMBL" id="GGI69427.1"/>
    </source>
</evidence>
<dbReference type="RefSeq" id="WP_188602387.1">
    <property type="nucleotide sequence ID" value="NZ_AP026830.1"/>
</dbReference>